<reference evidence="2 3" key="1">
    <citation type="journal article" date="2011" name="J. Bacteriol.">
        <title>Genome sequence of the algicidal bacterium Kordia algicida OT-1.</title>
        <authorList>
            <person name="Lee H.S."/>
            <person name="Kang S.G."/>
            <person name="Kwon K.K."/>
            <person name="Lee J.H."/>
            <person name="Kim S.J."/>
        </authorList>
    </citation>
    <scope>NUCLEOTIDE SEQUENCE [LARGE SCALE GENOMIC DNA]</scope>
    <source>
        <strain evidence="2 3">OT-1</strain>
    </source>
</reference>
<dbReference type="GO" id="GO:0006354">
    <property type="term" value="P:DNA-templated transcription elongation"/>
    <property type="evidence" value="ECO:0007669"/>
    <property type="project" value="TreeGrafter"/>
</dbReference>
<evidence type="ECO:0000313" key="2">
    <source>
        <dbReference type="EMBL" id="EDP94221.1"/>
    </source>
</evidence>
<dbReference type="OrthoDB" id="192847at2"/>
<keyword evidence="2" id="KW-0251">Elongation factor</keyword>
<dbReference type="InterPro" id="IPR001437">
    <property type="entry name" value="Tscrpt_elong_fac_GreA/B_C"/>
</dbReference>
<dbReference type="GO" id="GO:0003677">
    <property type="term" value="F:DNA binding"/>
    <property type="evidence" value="ECO:0007669"/>
    <property type="project" value="InterPro"/>
</dbReference>
<dbReference type="HOGENOM" id="CLU_120358_1_2_10"/>
<dbReference type="GO" id="GO:0070063">
    <property type="term" value="F:RNA polymerase binding"/>
    <property type="evidence" value="ECO:0007669"/>
    <property type="project" value="InterPro"/>
</dbReference>
<dbReference type="GO" id="GO:0032784">
    <property type="term" value="P:regulation of DNA-templated transcription elongation"/>
    <property type="evidence" value="ECO:0007669"/>
    <property type="project" value="InterPro"/>
</dbReference>
<comment type="caution">
    <text evidence="2">The sequence shown here is derived from an EMBL/GenBank/DDBJ whole genome shotgun (WGS) entry which is preliminary data.</text>
</comment>
<evidence type="ECO:0000259" key="1">
    <source>
        <dbReference type="Pfam" id="PF01272"/>
    </source>
</evidence>
<name>A9EDE5_9FLAO</name>
<accession>A9EDE5</accession>
<dbReference type="RefSeq" id="WP_007092723.1">
    <property type="nucleotide sequence ID" value="NZ_CP142125.1"/>
</dbReference>
<dbReference type="AlphaFoldDB" id="A9EDE5"/>
<keyword evidence="3" id="KW-1185">Reference proteome</keyword>
<dbReference type="Gene3D" id="3.10.50.30">
    <property type="entry name" value="Transcription elongation factor, GreA/GreB, C-terminal domain"/>
    <property type="match status" value="1"/>
</dbReference>
<dbReference type="InterPro" id="IPR023459">
    <property type="entry name" value="Tscrpt_elong_fac_GreA/B_fam"/>
</dbReference>
<dbReference type="EMBL" id="ABIB01000023">
    <property type="protein sequence ID" value="EDP94221.1"/>
    <property type="molecule type" value="Genomic_DNA"/>
</dbReference>
<dbReference type="eggNOG" id="COG0782">
    <property type="taxonomic scope" value="Bacteria"/>
</dbReference>
<dbReference type="Proteomes" id="UP000002945">
    <property type="component" value="Unassembled WGS sequence"/>
</dbReference>
<dbReference type="PANTHER" id="PTHR30437">
    <property type="entry name" value="TRANSCRIPTION ELONGATION FACTOR GREA"/>
    <property type="match status" value="1"/>
</dbReference>
<dbReference type="PANTHER" id="PTHR30437:SF5">
    <property type="entry name" value="REGULATOR OF NUCLEOSIDE DIPHOSPHATE KINASE"/>
    <property type="match status" value="1"/>
</dbReference>
<organism evidence="2 3">
    <name type="scientific">Kordia algicida OT-1</name>
    <dbReference type="NCBI Taxonomy" id="391587"/>
    <lineage>
        <taxon>Bacteria</taxon>
        <taxon>Pseudomonadati</taxon>
        <taxon>Bacteroidota</taxon>
        <taxon>Flavobacteriia</taxon>
        <taxon>Flavobacteriales</taxon>
        <taxon>Flavobacteriaceae</taxon>
        <taxon>Kordia</taxon>
    </lineage>
</organism>
<dbReference type="Pfam" id="PF01272">
    <property type="entry name" value="GreA_GreB"/>
    <property type="match status" value="1"/>
</dbReference>
<dbReference type="GO" id="GO:0003746">
    <property type="term" value="F:translation elongation factor activity"/>
    <property type="evidence" value="ECO:0007669"/>
    <property type="project" value="UniProtKB-KW"/>
</dbReference>
<protein>
    <submittedName>
        <fullName evidence="2">Transcription elongation factor</fullName>
    </submittedName>
</protein>
<proteinExistence type="predicted"/>
<feature type="domain" description="Transcription elongation factor GreA/GreB C-terminal" evidence="1">
    <location>
        <begin position="54"/>
        <end position="126"/>
    </location>
</feature>
<evidence type="ECO:0000313" key="3">
    <source>
        <dbReference type="Proteomes" id="UP000002945"/>
    </source>
</evidence>
<dbReference type="STRING" id="391587.KAOT1_00735"/>
<keyword evidence="2" id="KW-0648">Protein biosynthesis</keyword>
<dbReference type="InterPro" id="IPR036953">
    <property type="entry name" value="GreA/GreB_C_sf"/>
</dbReference>
<dbReference type="SUPFAM" id="SSF54534">
    <property type="entry name" value="FKBP-like"/>
    <property type="match status" value="1"/>
</dbReference>
<sequence>MKYGSLILEKKEYVYLKRILNISGYTGDFEVQNSLLQLNKELKNALIVDESEMPNDIIRFNSIVSISAENNWKKTLQIVIPTEVDIEKNKISILTPLGASLIGRSSNDNIQCTSNSGEQKIIIESVRLDKNQEKIKVLI</sequence>
<gene>
    <name evidence="2" type="ORF">KAOT1_00735</name>
</gene>